<proteinExistence type="inferred from homology"/>
<dbReference type="PANTHER" id="PTHR12589:SF7">
    <property type="entry name" value="6-PYRUVOYL TETRAHYDROBIOPTERIN SYNTHASE"/>
    <property type="match status" value="1"/>
</dbReference>
<comment type="pathway">
    <text evidence="2">Purine metabolism; 7-cyano-7-deazaguanine biosynthesis.</text>
</comment>
<protein>
    <recommendedName>
        <fullName evidence="5">6-carboxy-5,6,7,8-tetrahydropterin synthase</fullName>
        <ecNumber evidence="4">4.1.2.50</ecNumber>
    </recommendedName>
    <alternativeName>
        <fullName evidence="9">Queuosine biosynthesis protein QueD</fullName>
    </alternativeName>
</protein>
<dbReference type="EMBL" id="PVBQ01000013">
    <property type="protein sequence ID" value="PRD46463.1"/>
    <property type="molecule type" value="Genomic_DNA"/>
</dbReference>
<dbReference type="EC" id="4.1.2.50" evidence="4"/>
<evidence type="ECO:0000256" key="2">
    <source>
        <dbReference type="ARBA" id="ARBA00005061"/>
    </source>
</evidence>
<evidence type="ECO:0000313" key="12">
    <source>
        <dbReference type="Proteomes" id="UP000239711"/>
    </source>
</evidence>
<evidence type="ECO:0000256" key="9">
    <source>
        <dbReference type="ARBA" id="ARBA00031449"/>
    </source>
</evidence>
<evidence type="ECO:0000256" key="8">
    <source>
        <dbReference type="ARBA" id="ARBA00023239"/>
    </source>
</evidence>
<accession>A0A2S9J107</accession>
<evidence type="ECO:0000256" key="4">
    <source>
        <dbReference type="ARBA" id="ARBA00012982"/>
    </source>
</evidence>
<organism evidence="11 12">
    <name type="scientific">Sphingobacterium haloxyli</name>
    <dbReference type="NCBI Taxonomy" id="2100533"/>
    <lineage>
        <taxon>Bacteria</taxon>
        <taxon>Pseudomonadati</taxon>
        <taxon>Bacteroidota</taxon>
        <taxon>Sphingobacteriia</taxon>
        <taxon>Sphingobacteriales</taxon>
        <taxon>Sphingobacteriaceae</taxon>
        <taxon>Sphingobacterium</taxon>
    </lineage>
</organism>
<dbReference type="GO" id="GO:0046872">
    <property type="term" value="F:metal ion binding"/>
    <property type="evidence" value="ECO:0007669"/>
    <property type="project" value="UniProtKB-KW"/>
</dbReference>
<keyword evidence="7" id="KW-0862">Zinc</keyword>
<evidence type="ECO:0000256" key="10">
    <source>
        <dbReference type="ARBA" id="ARBA00048807"/>
    </source>
</evidence>
<dbReference type="FunFam" id="3.30.479.10:FF:000003">
    <property type="entry name" value="6-pyruvoyl tetrahydrobiopterin synthase"/>
    <property type="match status" value="1"/>
</dbReference>
<keyword evidence="6" id="KW-0479">Metal-binding</keyword>
<evidence type="ECO:0000256" key="5">
    <source>
        <dbReference type="ARBA" id="ARBA00018141"/>
    </source>
</evidence>
<comment type="caution">
    <text evidence="11">The sequence shown here is derived from an EMBL/GenBank/DDBJ whole genome shotgun (WGS) entry which is preliminary data.</text>
</comment>
<evidence type="ECO:0000313" key="11">
    <source>
        <dbReference type="EMBL" id="PRD46463.1"/>
    </source>
</evidence>
<evidence type="ECO:0000256" key="3">
    <source>
        <dbReference type="ARBA" id="ARBA00008900"/>
    </source>
</evidence>
<dbReference type="PANTHER" id="PTHR12589">
    <property type="entry name" value="PYRUVOYL TETRAHYDROBIOPTERIN SYNTHASE"/>
    <property type="match status" value="1"/>
</dbReference>
<dbReference type="InterPro" id="IPR007115">
    <property type="entry name" value="6-PTP_synth/QueD"/>
</dbReference>
<dbReference type="GO" id="GO:0070497">
    <property type="term" value="F:6-carboxytetrahydropterin synthase activity"/>
    <property type="evidence" value="ECO:0007669"/>
    <property type="project" value="UniProtKB-EC"/>
</dbReference>
<evidence type="ECO:0000256" key="7">
    <source>
        <dbReference type="ARBA" id="ARBA00022833"/>
    </source>
</evidence>
<dbReference type="Proteomes" id="UP000239711">
    <property type="component" value="Unassembled WGS sequence"/>
</dbReference>
<evidence type="ECO:0000256" key="6">
    <source>
        <dbReference type="ARBA" id="ARBA00022723"/>
    </source>
</evidence>
<name>A0A2S9J107_9SPHI</name>
<dbReference type="Gene3D" id="3.30.479.10">
    <property type="entry name" value="6-pyruvoyl tetrahydropterin synthase/QueD"/>
    <property type="match status" value="1"/>
</dbReference>
<comment type="cofactor">
    <cofactor evidence="1">
        <name>Zn(2+)</name>
        <dbReference type="ChEBI" id="CHEBI:29105"/>
    </cofactor>
</comment>
<dbReference type="RefSeq" id="WP_105717818.1">
    <property type="nucleotide sequence ID" value="NZ_PVBQ01000013.1"/>
</dbReference>
<dbReference type="UniPathway" id="UPA00391"/>
<reference evidence="11 12" key="1">
    <citation type="submission" date="2018-02" db="EMBL/GenBank/DDBJ databases">
        <title>The draft genome of Sphingobacterium sp. 5JN-11.</title>
        <authorList>
            <person name="Liu L."/>
            <person name="Li L."/>
            <person name="Liang L."/>
            <person name="Zhang X."/>
            <person name="Wang T."/>
        </authorList>
    </citation>
    <scope>NUCLEOTIDE SEQUENCE [LARGE SCALE GENOMIC DNA]</scope>
    <source>
        <strain evidence="11 12">5JN-11</strain>
    </source>
</reference>
<evidence type="ECO:0000256" key="1">
    <source>
        <dbReference type="ARBA" id="ARBA00001947"/>
    </source>
</evidence>
<gene>
    <name evidence="11" type="ORF">C5745_14945</name>
</gene>
<dbReference type="InterPro" id="IPR038418">
    <property type="entry name" value="6-PTP_synth/QueD_sf"/>
</dbReference>
<dbReference type="OrthoDB" id="9804698at2"/>
<keyword evidence="12" id="KW-1185">Reference proteome</keyword>
<comment type="catalytic activity">
    <reaction evidence="10">
        <text>7,8-dihydroneopterin 3'-triphosphate + H2O = 6-carboxy-5,6,7,8-tetrahydropterin + triphosphate + acetaldehyde + 2 H(+)</text>
        <dbReference type="Rhea" id="RHEA:27966"/>
        <dbReference type="ChEBI" id="CHEBI:15343"/>
        <dbReference type="ChEBI" id="CHEBI:15377"/>
        <dbReference type="ChEBI" id="CHEBI:15378"/>
        <dbReference type="ChEBI" id="CHEBI:18036"/>
        <dbReference type="ChEBI" id="CHEBI:58462"/>
        <dbReference type="ChEBI" id="CHEBI:61032"/>
        <dbReference type="EC" id="4.1.2.50"/>
    </reaction>
</comment>
<dbReference type="SUPFAM" id="SSF55620">
    <property type="entry name" value="Tetrahydrobiopterin biosynthesis enzymes-like"/>
    <property type="match status" value="1"/>
</dbReference>
<comment type="similarity">
    <text evidence="3">Belongs to the PTPS family. QueD subfamily.</text>
</comment>
<dbReference type="AlphaFoldDB" id="A0A2S9J107"/>
<keyword evidence="8" id="KW-0456">Lyase</keyword>
<dbReference type="Pfam" id="PF01242">
    <property type="entry name" value="PTPS"/>
    <property type="match status" value="1"/>
</dbReference>
<sequence length="137" mass="16037">MIYITRRERFSAAHKLYREDWSLEQNEAVFGNCSNPNWHGHNYELFVTVKGEINPETGFLIDLKKMKSIILQHVISKLDHKNVNLDVDFMQGKKASTEVIAVAIFQVLKPFFDQENVQLHAVKLYETENNFVEYFGE</sequence>